<dbReference type="SMART" id="SM00419">
    <property type="entry name" value="HTH_CRP"/>
    <property type="match status" value="1"/>
</dbReference>
<dbReference type="SMART" id="SM00418">
    <property type="entry name" value="HTH_ARSR"/>
    <property type="match status" value="1"/>
</dbReference>
<dbReference type="NCBIfam" id="NF033788">
    <property type="entry name" value="HTH_metalloreg"/>
    <property type="match status" value="1"/>
</dbReference>
<accession>A0A218P5L2</accession>
<dbReference type="AlphaFoldDB" id="A0A218P5L2"/>
<dbReference type="KEGG" id="tpaf:A3L08_01190"/>
<dbReference type="InterPro" id="IPR036388">
    <property type="entry name" value="WH-like_DNA-bd_sf"/>
</dbReference>
<dbReference type="InterPro" id="IPR036390">
    <property type="entry name" value="WH_DNA-bd_sf"/>
</dbReference>
<dbReference type="PANTHER" id="PTHR36216">
    <property type="entry name" value="TRANSCRIPTIONAL REGULATOR, TRMB"/>
    <property type="match status" value="1"/>
</dbReference>
<dbReference type="RefSeq" id="WP_088853303.1">
    <property type="nucleotide sequence ID" value="NZ_CP015102.1"/>
</dbReference>
<organism evidence="2 3">
    <name type="scientific">Thermococcus pacificus</name>
    <dbReference type="NCBI Taxonomy" id="71998"/>
    <lineage>
        <taxon>Archaea</taxon>
        <taxon>Methanobacteriati</taxon>
        <taxon>Methanobacteriota</taxon>
        <taxon>Thermococci</taxon>
        <taxon>Thermococcales</taxon>
        <taxon>Thermococcaceae</taxon>
        <taxon>Thermococcus</taxon>
    </lineage>
</organism>
<feature type="domain" description="HTH arsR-type" evidence="1">
    <location>
        <begin position="58"/>
        <end position="154"/>
    </location>
</feature>
<dbReference type="InterPro" id="IPR056504">
    <property type="entry name" value="HTH_HVO_0163_N"/>
</dbReference>
<evidence type="ECO:0000259" key="1">
    <source>
        <dbReference type="PROSITE" id="PS50987"/>
    </source>
</evidence>
<reference evidence="2 3" key="1">
    <citation type="submission" date="2016-04" db="EMBL/GenBank/DDBJ databases">
        <title>Complete genome sequence of Thermococcus pacificus type strain P4.</title>
        <authorList>
            <person name="Oger P.M."/>
        </authorList>
    </citation>
    <scope>NUCLEOTIDE SEQUENCE [LARGE SCALE GENOMIC DNA]</scope>
    <source>
        <strain evidence="2 3">P-4</strain>
    </source>
</reference>
<sequence length="169" mass="19500">MERRSEIFDAIRAKPGITFRELARELGVGIGDLQYHLWKLEKEGRIFSRRAGRRRYIFPRGLEEDAQRLLIAISTDTRRRILLLLMEGPMGQKELAETLGLSQPTVSYHMSELVRLGIVKAERSGKNVVYTLSYDPETVVRLIREYRPSLWERLADGLIDLLTSVGDEK</sequence>
<dbReference type="PROSITE" id="PS50987">
    <property type="entry name" value="HTH_ARSR_2"/>
    <property type="match status" value="1"/>
</dbReference>
<dbReference type="PRINTS" id="PR00778">
    <property type="entry name" value="HTHARSR"/>
</dbReference>
<dbReference type="Pfam" id="PF24266">
    <property type="entry name" value="HTH_HVO_0163_N"/>
    <property type="match status" value="1"/>
</dbReference>
<dbReference type="Proteomes" id="UP000197418">
    <property type="component" value="Chromosome"/>
</dbReference>
<name>A0A218P5L2_9EURY</name>
<dbReference type="InterPro" id="IPR001845">
    <property type="entry name" value="HTH_ArsR_DNA-bd_dom"/>
</dbReference>
<dbReference type="CDD" id="cd00090">
    <property type="entry name" value="HTH_ARSR"/>
    <property type="match status" value="2"/>
</dbReference>
<proteinExistence type="predicted"/>
<protein>
    <recommendedName>
        <fullName evidence="1">HTH arsR-type domain-containing protein</fullName>
    </recommendedName>
</protein>
<evidence type="ECO:0000313" key="2">
    <source>
        <dbReference type="EMBL" id="ASJ06041.1"/>
    </source>
</evidence>
<gene>
    <name evidence="2" type="ORF">A3L08_01190</name>
</gene>
<dbReference type="GO" id="GO:0003677">
    <property type="term" value="F:DNA binding"/>
    <property type="evidence" value="ECO:0007669"/>
    <property type="project" value="InterPro"/>
</dbReference>
<keyword evidence="3" id="KW-1185">Reference proteome</keyword>
<dbReference type="PANTHER" id="PTHR36216:SF1">
    <property type="entry name" value="HTH ARSR-TYPE DOMAIN-CONTAINING PROTEIN"/>
    <property type="match status" value="1"/>
</dbReference>
<dbReference type="GeneID" id="33314842"/>
<dbReference type="Gene3D" id="1.10.10.10">
    <property type="entry name" value="Winged helix-like DNA-binding domain superfamily/Winged helix DNA-binding domain"/>
    <property type="match status" value="2"/>
</dbReference>
<dbReference type="InterPro" id="IPR011991">
    <property type="entry name" value="ArsR-like_HTH"/>
</dbReference>
<dbReference type="EMBL" id="CP015102">
    <property type="protein sequence ID" value="ASJ06041.1"/>
    <property type="molecule type" value="Genomic_DNA"/>
</dbReference>
<dbReference type="InterPro" id="IPR012318">
    <property type="entry name" value="HTH_CRP"/>
</dbReference>
<dbReference type="Pfam" id="PF01022">
    <property type="entry name" value="HTH_5"/>
    <property type="match status" value="1"/>
</dbReference>
<dbReference type="GO" id="GO:0003700">
    <property type="term" value="F:DNA-binding transcription factor activity"/>
    <property type="evidence" value="ECO:0007669"/>
    <property type="project" value="InterPro"/>
</dbReference>
<evidence type="ECO:0000313" key="3">
    <source>
        <dbReference type="Proteomes" id="UP000197418"/>
    </source>
</evidence>
<dbReference type="SUPFAM" id="SSF46785">
    <property type="entry name" value="Winged helix' DNA-binding domain"/>
    <property type="match status" value="2"/>
</dbReference>
<dbReference type="OrthoDB" id="28610at2157"/>